<evidence type="ECO:0000313" key="3">
    <source>
        <dbReference type="EMBL" id="GGA41808.1"/>
    </source>
</evidence>
<keyword evidence="1" id="KW-0472">Membrane</keyword>
<gene>
    <name evidence="3" type="ORF">GCM10011395_10150</name>
</gene>
<feature type="domain" description="AsmA" evidence="2">
    <location>
        <begin position="36"/>
        <end position="154"/>
    </location>
</feature>
<sequence length="645" mass="67784">MTIPENLPRIARPPRWHWLLPRIALALLASLAIFVLVLGAFPVGLMRGLVENRLSAALKTHVQVGSITRDGVFSYTPIVSVRDVRIAQPAWAGPGDFVRIGMARVRVPVFALLFGTFRPDRVTVDGARIVLIRDADGRANWKPDGPKARTSESTGPSLSDLTITNTQIVLRDAKRGLMIAGPLTVDATRGLRLSATGTFLDSPATLDLTGGRITGIDPAAPYPFAATLASPALHMTAKGQMNGVLDTRHFTAAIAAQAPTLKNIDRIIEAGLFGTQAVAVTGTIRHDGRDWYVDRIGGSIGRSRFTGMATVHKIDQRTAIDARLHATQLDFDDLADAKGQAVSAQRRATIGPRVLPPTRINLSKLWKTDGTIRFSADHLLSKGGTVFHSLSGTLSLDHKLLSVSNIVATLANGRMTGTARVDHRSGPPKLSVDLRLAGLTLEGLIGQPDIVGGQVRGHIVLSGQGDTVREALSHASGKAAIVATQGHVKRIVADVLGQNLSGAVVHAIGGPSQQVPLRCLVANFSATNGVLVPHPLGIDTGSSVGRGAGRIVLDGERIDVTLAGTSKSRALLRIADPIRIGGTLSAPTVSVAGAGTTDKPTPGALLKVFGRSLGQALGLTKTPPDIPIPPPATFGYERAVATALR</sequence>
<keyword evidence="1" id="KW-1133">Transmembrane helix</keyword>
<dbReference type="PANTHER" id="PTHR30441:SF8">
    <property type="entry name" value="DUF748 DOMAIN-CONTAINING PROTEIN"/>
    <property type="match status" value="1"/>
</dbReference>
<keyword evidence="4" id="KW-1185">Reference proteome</keyword>
<name>A0ABQ1GE70_9SPHN</name>
<dbReference type="PANTHER" id="PTHR30441">
    <property type="entry name" value="DUF748 DOMAIN-CONTAINING PROTEIN"/>
    <property type="match status" value="1"/>
</dbReference>
<dbReference type="InterPro" id="IPR052894">
    <property type="entry name" value="AsmA-related"/>
</dbReference>
<keyword evidence="1" id="KW-0812">Transmembrane</keyword>
<comment type="caution">
    <text evidence="3">The sequence shown here is derived from an EMBL/GenBank/DDBJ whole genome shotgun (WGS) entry which is preliminary data.</text>
</comment>
<dbReference type="InterPro" id="IPR007844">
    <property type="entry name" value="AsmA"/>
</dbReference>
<evidence type="ECO:0000313" key="4">
    <source>
        <dbReference type="Proteomes" id="UP000618591"/>
    </source>
</evidence>
<organism evidence="3 4">
    <name type="scientific">Sphingomonas psychrolutea</name>
    <dbReference type="NCBI Taxonomy" id="1259676"/>
    <lineage>
        <taxon>Bacteria</taxon>
        <taxon>Pseudomonadati</taxon>
        <taxon>Pseudomonadota</taxon>
        <taxon>Alphaproteobacteria</taxon>
        <taxon>Sphingomonadales</taxon>
        <taxon>Sphingomonadaceae</taxon>
        <taxon>Sphingomonas</taxon>
    </lineage>
</organism>
<dbReference type="Pfam" id="PF05170">
    <property type="entry name" value="AsmA"/>
    <property type="match status" value="2"/>
</dbReference>
<accession>A0ABQ1GE70</accession>
<dbReference type="Proteomes" id="UP000618591">
    <property type="component" value="Unassembled WGS sequence"/>
</dbReference>
<reference evidence="4" key="1">
    <citation type="journal article" date="2019" name="Int. J. Syst. Evol. Microbiol.">
        <title>The Global Catalogue of Microorganisms (GCM) 10K type strain sequencing project: providing services to taxonomists for standard genome sequencing and annotation.</title>
        <authorList>
            <consortium name="The Broad Institute Genomics Platform"/>
            <consortium name="The Broad Institute Genome Sequencing Center for Infectious Disease"/>
            <person name="Wu L."/>
            <person name="Ma J."/>
        </authorList>
    </citation>
    <scope>NUCLEOTIDE SEQUENCE [LARGE SCALE GENOMIC DNA]</scope>
    <source>
        <strain evidence="4">CGMCC 1.10106</strain>
    </source>
</reference>
<dbReference type="EMBL" id="BMDW01000004">
    <property type="protein sequence ID" value="GGA41808.1"/>
    <property type="molecule type" value="Genomic_DNA"/>
</dbReference>
<evidence type="ECO:0000256" key="1">
    <source>
        <dbReference type="SAM" id="Phobius"/>
    </source>
</evidence>
<evidence type="ECO:0000259" key="2">
    <source>
        <dbReference type="Pfam" id="PF05170"/>
    </source>
</evidence>
<feature type="transmembrane region" description="Helical" evidence="1">
    <location>
        <begin position="23"/>
        <end position="45"/>
    </location>
</feature>
<protein>
    <submittedName>
        <fullName evidence="3">Membrane protein</fullName>
    </submittedName>
</protein>
<feature type="domain" description="AsmA" evidence="2">
    <location>
        <begin position="300"/>
        <end position="533"/>
    </location>
</feature>
<dbReference type="RefSeq" id="WP_229732824.1">
    <property type="nucleotide sequence ID" value="NZ_BMDW01000004.1"/>
</dbReference>
<proteinExistence type="predicted"/>